<feature type="domain" description="SD-repeat containing protein B" evidence="5">
    <location>
        <begin position="315"/>
        <end position="367"/>
    </location>
</feature>
<sequence length="565" mass="57694">AVVPVDIDSKTVGTPVPVGNPGCSAASDVRPWAVKVQNGEVYAGVVCSEESVGSITAKFKAYVMKLSGGSFTTVASMPLNYEKDLSIMGTYTNKLACGAYHGWFPWVSNTSAFSGYAGCRPDQPKLTSHPQPILSDIEFDVDGSIILGFLDRFALQSGGENYAPGTSSTATYAGVAGGDIRRICNVNGGYVAEGGTGCAFNGGQDYSKKNEFYVGDNILYSWQGTSAAEPAHSETALGGLALRAGSGAVLTNVFDPIDDLTGSENRWGTGGVRWLSNTSGASQKNFEIISMSDSDFGKTAGLGDLELMCGPAPLEIGNRVWLDTNQNGVQDADESGLANVSVQLLSGATVLATVATASDGSYYFSNATGSSSGSRKYGVTQLQPGNTYTLKFPASVTVGGSTYGLTTTAAGANPQIDSNAGALGEVNVAASDIAVTGANNHSFDVGYTLVPEGCNLEGGGDGVASNNALGPTIVCAPTDTDLKLSKTVSPGTAQRGATVTYTLTLTNESELDATGVVVTDKLPVGVTYVTYATAAGAYDPGTGAWTVGAVAAGQSVTLAITVTVD</sequence>
<protein>
    <submittedName>
        <fullName evidence="6">SdrD B-like domain-containing protein</fullName>
    </submittedName>
</protein>
<feature type="domain" description="DUF11" evidence="4">
    <location>
        <begin position="481"/>
        <end position="564"/>
    </location>
</feature>
<dbReference type="RefSeq" id="WP_324694147.1">
    <property type="nucleotide sequence ID" value="NZ_JAYMYJ010000062.1"/>
</dbReference>
<dbReference type="NCBIfam" id="TIGR01451">
    <property type="entry name" value="B_ant_repeat"/>
    <property type="match status" value="1"/>
</dbReference>
<evidence type="ECO:0000259" key="5">
    <source>
        <dbReference type="Pfam" id="PF17210"/>
    </source>
</evidence>
<dbReference type="Gene3D" id="2.60.40.10">
    <property type="entry name" value="Immunoglobulins"/>
    <property type="match status" value="1"/>
</dbReference>
<proteinExistence type="predicted"/>
<dbReference type="PANTHER" id="PTHR34819:SF3">
    <property type="entry name" value="CELL SURFACE PROTEIN"/>
    <property type="match status" value="1"/>
</dbReference>
<name>A0ABU6CWK2_9GAMM</name>
<keyword evidence="7" id="KW-1185">Reference proteome</keyword>
<reference evidence="7" key="1">
    <citation type="submission" date="2023-07" db="EMBL/GenBank/DDBJ databases">
        <title>The carbon used by Thiothrix.</title>
        <authorList>
            <person name="Chen L."/>
        </authorList>
    </citation>
    <scope>NUCLEOTIDE SEQUENCE [LARGE SCALE GENOMIC DNA]</scope>
</reference>
<dbReference type="InterPro" id="IPR051172">
    <property type="entry name" value="Chlamydia_OmcB"/>
</dbReference>
<feature type="non-terminal residue" evidence="6">
    <location>
        <position position="1"/>
    </location>
</feature>
<comment type="subcellular location">
    <subcellularLocation>
        <location evidence="1">Secreted</location>
    </subcellularLocation>
</comment>
<dbReference type="InterPro" id="IPR047589">
    <property type="entry name" value="DUF11_rpt"/>
</dbReference>
<comment type="caution">
    <text evidence="6">The sequence shown here is derived from an EMBL/GenBank/DDBJ whole genome shotgun (WGS) entry which is preliminary data.</text>
</comment>
<reference evidence="6 7" key="2">
    <citation type="submission" date="2024-01" db="EMBL/GenBank/DDBJ databases">
        <authorList>
            <person name="Xie X."/>
        </authorList>
    </citation>
    <scope>NUCLEOTIDE SEQUENCE [LARGE SCALE GENOMIC DNA]</scope>
    <source>
        <strain evidence="6">SCUT-1</strain>
    </source>
</reference>
<dbReference type="SUPFAM" id="SSF117074">
    <property type="entry name" value="Hypothetical protein PA1324"/>
    <property type="match status" value="1"/>
</dbReference>
<dbReference type="PANTHER" id="PTHR34819">
    <property type="entry name" value="LARGE CYSTEINE-RICH PERIPLASMIC PROTEIN OMCB"/>
    <property type="match status" value="1"/>
</dbReference>
<dbReference type="InterPro" id="IPR013783">
    <property type="entry name" value="Ig-like_fold"/>
</dbReference>
<organism evidence="6 7">
    <name type="scientific">Candidatus Thiothrix phosphatis</name>
    <dbReference type="NCBI Taxonomy" id="3112415"/>
    <lineage>
        <taxon>Bacteria</taxon>
        <taxon>Pseudomonadati</taxon>
        <taxon>Pseudomonadota</taxon>
        <taxon>Gammaproteobacteria</taxon>
        <taxon>Thiotrichales</taxon>
        <taxon>Thiotrichaceae</taxon>
        <taxon>Thiothrix</taxon>
    </lineage>
</organism>
<evidence type="ECO:0000256" key="2">
    <source>
        <dbReference type="ARBA" id="ARBA00022525"/>
    </source>
</evidence>
<gene>
    <name evidence="6" type="ORF">VSS37_07315</name>
</gene>
<evidence type="ECO:0000313" key="7">
    <source>
        <dbReference type="Proteomes" id="UP001308005"/>
    </source>
</evidence>
<dbReference type="Proteomes" id="UP001308005">
    <property type="component" value="Unassembled WGS sequence"/>
</dbReference>
<dbReference type="Pfam" id="PF17210">
    <property type="entry name" value="SdrD_B"/>
    <property type="match status" value="1"/>
</dbReference>
<keyword evidence="3" id="KW-0732">Signal</keyword>
<dbReference type="Gene3D" id="2.60.40.1170">
    <property type="entry name" value="Mu homology domain, subdomain B"/>
    <property type="match status" value="1"/>
</dbReference>
<evidence type="ECO:0000256" key="1">
    <source>
        <dbReference type="ARBA" id="ARBA00004613"/>
    </source>
</evidence>
<dbReference type="InterPro" id="IPR001434">
    <property type="entry name" value="OmcB-like_DUF11"/>
</dbReference>
<evidence type="ECO:0000313" key="6">
    <source>
        <dbReference type="EMBL" id="MEB4590783.1"/>
    </source>
</evidence>
<evidence type="ECO:0000259" key="4">
    <source>
        <dbReference type="Pfam" id="PF01345"/>
    </source>
</evidence>
<accession>A0ABU6CWK2</accession>
<evidence type="ECO:0000256" key="3">
    <source>
        <dbReference type="ARBA" id="ARBA00022729"/>
    </source>
</evidence>
<dbReference type="Pfam" id="PF01345">
    <property type="entry name" value="DUF11"/>
    <property type="match status" value="1"/>
</dbReference>
<dbReference type="EMBL" id="JAYMYJ010000062">
    <property type="protein sequence ID" value="MEB4590783.1"/>
    <property type="molecule type" value="Genomic_DNA"/>
</dbReference>
<keyword evidence="2" id="KW-0964">Secreted</keyword>
<dbReference type="InterPro" id="IPR033764">
    <property type="entry name" value="Sdr_B"/>
</dbReference>